<reference evidence="2" key="1">
    <citation type="submission" date="2021-01" db="EMBL/GenBank/DDBJ databases">
        <authorList>
            <person name="Corre E."/>
            <person name="Pelletier E."/>
            <person name="Niang G."/>
            <person name="Scheremetjew M."/>
            <person name="Finn R."/>
            <person name="Kale V."/>
            <person name="Holt S."/>
            <person name="Cochrane G."/>
            <person name="Meng A."/>
            <person name="Brown T."/>
            <person name="Cohen L."/>
        </authorList>
    </citation>
    <scope>NUCLEOTIDE SEQUENCE</scope>
    <source>
        <strain evidence="2">CCMP3107</strain>
    </source>
</reference>
<keyword evidence="1" id="KW-1133">Transmembrane helix</keyword>
<proteinExistence type="predicted"/>
<accession>A0A7S3Y6C9</accession>
<keyword evidence="1" id="KW-0812">Transmembrane</keyword>
<dbReference type="AlphaFoldDB" id="A0A7S3Y6C9"/>
<dbReference type="EMBL" id="HBIU01047652">
    <property type="protein sequence ID" value="CAE0642443.1"/>
    <property type="molecule type" value="Transcribed_RNA"/>
</dbReference>
<name>A0A7S3Y6C9_HETAK</name>
<evidence type="ECO:0000256" key="1">
    <source>
        <dbReference type="SAM" id="Phobius"/>
    </source>
</evidence>
<evidence type="ECO:0000313" key="2">
    <source>
        <dbReference type="EMBL" id="CAE0642443.1"/>
    </source>
</evidence>
<feature type="transmembrane region" description="Helical" evidence="1">
    <location>
        <begin position="52"/>
        <end position="71"/>
    </location>
</feature>
<protein>
    <submittedName>
        <fullName evidence="2">Uncharacterized protein</fullName>
    </submittedName>
</protein>
<keyword evidence="1" id="KW-0472">Membrane</keyword>
<feature type="transmembrane region" description="Helical" evidence="1">
    <location>
        <begin position="226"/>
        <end position="246"/>
    </location>
</feature>
<feature type="transmembrane region" description="Helical" evidence="1">
    <location>
        <begin position="169"/>
        <end position="189"/>
    </location>
</feature>
<sequence length="279" mass="31035">MTIIISVVSLYFSTLLPLHLVRHRRIPVVNLFGMAFWGESKSFEQMSAQQDFYGLLFALLLMVPLSFLGAVEYEELEDAIDRLEEGGVYECLTGILVGATRDFVGSLSLTFSLATFFLMAGLLVVVFLEVMLKAAEQSAREMHREDEMQIMRAAQIFWSWMRFASALQLGFLIIGIDMSVLLIATVAAIKFPDSMVENACASGESEYWPGFTIASPIAFVFESKEAIVTGSVIAMLIFSSGLVYEFEKRVIYSSKEKNDGAMVAMVPQTTVGEEEESKQ</sequence>
<gene>
    <name evidence="2" type="ORF">HAKA00212_LOCUS21300</name>
</gene>
<organism evidence="2">
    <name type="scientific">Heterosigma akashiwo</name>
    <name type="common">Chromophytic alga</name>
    <name type="synonym">Heterosigma carterae</name>
    <dbReference type="NCBI Taxonomy" id="2829"/>
    <lineage>
        <taxon>Eukaryota</taxon>
        <taxon>Sar</taxon>
        <taxon>Stramenopiles</taxon>
        <taxon>Ochrophyta</taxon>
        <taxon>Raphidophyceae</taxon>
        <taxon>Chattonellales</taxon>
        <taxon>Chattonellaceae</taxon>
        <taxon>Heterosigma</taxon>
    </lineage>
</organism>
<feature type="transmembrane region" description="Helical" evidence="1">
    <location>
        <begin position="111"/>
        <end position="132"/>
    </location>
</feature>